<organism evidence="2">
    <name type="scientific">uncultured Solirubrobacteraceae bacterium</name>
    <dbReference type="NCBI Taxonomy" id="1162706"/>
    <lineage>
        <taxon>Bacteria</taxon>
        <taxon>Bacillati</taxon>
        <taxon>Actinomycetota</taxon>
        <taxon>Thermoleophilia</taxon>
        <taxon>Solirubrobacterales</taxon>
        <taxon>Solirubrobacteraceae</taxon>
        <taxon>environmental samples</taxon>
    </lineage>
</organism>
<feature type="compositionally biased region" description="Low complexity" evidence="1">
    <location>
        <begin position="23"/>
        <end position="32"/>
    </location>
</feature>
<evidence type="ECO:0000313" key="2">
    <source>
        <dbReference type="EMBL" id="CAA9488559.1"/>
    </source>
</evidence>
<dbReference type="EMBL" id="CADCVO010000253">
    <property type="protein sequence ID" value="CAA9488559.1"/>
    <property type="molecule type" value="Genomic_DNA"/>
</dbReference>
<sequence length="42" mass="4142">AARAGEGRGRAGDRAEAGGGAERQGAAAGQVRGRLRWAHGAV</sequence>
<gene>
    <name evidence="2" type="ORF">AVDCRST_MAG13-1608</name>
</gene>
<accession>A0A6J4S7W8</accession>
<feature type="non-terminal residue" evidence="2">
    <location>
        <position position="1"/>
    </location>
</feature>
<feature type="region of interest" description="Disordered" evidence="1">
    <location>
        <begin position="1"/>
        <end position="42"/>
    </location>
</feature>
<name>A0A6J4S7W8_9ACTN</name>
<evidence type="ECO:0000256" key="1">
    <source>
        <dbReference type="SAM" id="MobiDB-lite"/>
    </source>
</evidence>
<reference evidence="2" key="1">
    <citation type="submission" date="2020-02" db="EMBL/GenBank/DDBJ databases">
        <authorList>
            <person name="Meier V. D."/>
        </authorList>
    </citation>
    <scope>NUCLEOTIDE SEQUENCE</scope>
    <source>
        <strain evidence="2">AVDCRST_MAG13</strain>
    </source>
</reference>
<proteinExistence type="predicted"/>
<feature type="compositionally biased region" description="Basic and acidic residues" evidence="1">
    <location>
        <begin position="1"/>
        <end position="16"/>
    </location>
</feature>
<protein>
    <submittedName>
        <fullName evidence="2">Uncharacterized protein</fullName>
    </submittedName>
</protein>
<feature type="compositionally biased region" description="Basic residues" evidence="1">
    <location>
        <begin position="33"/>
        <end position="42"/>
    </location>
</feature>
<feature type="non-terminal residue" evidence="2">
    <location>
        <position position="42"/>
    </location>
</feature>
<dbReference type="AlphaFoldDB" id="A0A6J4S7W8"/>